<feature type="transmembrane region" description="Helical" evidence="1">
    <location>
        <begin position="12"/>
        <end position="32"/>
    </location>
</feature>
<keyword evidence="1" id="KW-1133">Transmembrane helix</keyword>
<gene>
    <name evidence="2" type="ORF">MUK42_33711</name>
</gene>
<evidence type="ECO:0000313" key="2">
    <source>
        <dbReference type="EMBL" id="URE13558.1"/>
    </source>
</evidence>
<evidence type="ECO:0000313" key="3">
    <source>
        <dbReference type="Proteomes" id="UP001055439"/>
    </source>
</evidence>
<sequence length="59" mass="6564">MDFAGSYPFGCSLNDILFLLTYLDLILVLGLLKSGYFADNSFPYVKCLTASREMDDVVS</sequence>
<name>A0A9E7GIB3_9LILI</name>
<reference evidence="2" key="1">
    <citation type="submission" date="2022-05" db="EMBL/GenBank/DDBJ databases">
        <title>The Musa troglodytarum L. genome provides insights into the mechanism of non-climacteric behaviour and enrichment of carotenoids.</title>
        <authorList>
            <person name="Wang J."/>
        </authorList>
    </citation>
    <scope>NUCLEOTIDE SEQUENCE</scope>
    <source>
        <tissue evidence="2">Leaf</tissue>
    </source>
</reference>
<organism evidence="2 3">
    <name type="scientific">Musa troglodytarum</name>
    <name type="common">fe'i banana</name>
    <dbReference type="NCBI Taxonomy" id="320322"/>
    <lineage>
        <taxon>Eukaryota</taxon>
        <taxon>Viridiplantae</taxon>
        <taxon>Streptophyta</taxon>
        <taxon>Embryophyta</taxon>
        <taxon>Tracheophyta</taxon>
        <taxon>Spermatophyta</taxon>
        <taxon>Magnoliopsida</taxon>
        <taxon>Liliopsida</taxon>
        <taxon>Zingiberales</taxon>
        <taxon>Musaceae</taxon>
        <taxon>Musa</taxon>
    </lineage>
</organism>
<evidence type="ECO:0000256" key="1">
    <source>
        <dbReference type="SAM" id="Phobius"/>
    </source>
</evidence>
<keyword evidence="1" id="KW-0472">Membrane</keyword>
<keyword evidence="1" id="KW-0812">Transmembrane</keyword>
<proteinExistence type="predicted"/>
<protein>
    <submittedName>
        <fullName evidence="2">Uncharacterized protein</fullName>
    </submittedName>
</protein>
<dbReference type="Proteomes" id="UP001055439">
    <property type="component" value="Chromosome 6"/>
</dbReference>
<keyword evidence="3" id="KW-1185">Reference proteome</keyword>
<dbReference type="EMBL" id="CP097508">
    <property type="protein sequence ID" value="URE13558.1"/>
    <property type="molecule type" value="Genomic_DNA"/>
</dbReference>
<accession>A0A9E7GIB3</accession>
<dbReference type="AlphaFoldDB" id="A0A9E7GIB3"/>